<dbReference type="SUPFAM" id="SSF53756">
    <property type="entry name" value="UDP-Glycosyltransferase/glycogen phosphorylase"/>
    <property type="match status" value="1"/>
</dbReference>
<reference evidence="6 7" key="1">
    <citation type="journal article" date="2024" name="Plant J.">
        <title>Genome sequences and population genomics reveal climatic adaptation and genomic divergence between two closely related sweetgum species.</title>
        <authorList>
            <person name="Xu W.Q."/>
            <person name="Ren C.Q."/>
            <person name="Zhang X.Y."/>
            <person name="Comes H.P."/>
            <person name="Liu X.H."/>
            <person name="Li Y.G."/>
            <person name="Kettle C.J."/>
            <person name="Jalonen R."/>
            <person name="Gaisberger H."/>
            <person name="Ma Y.Z."/>
            <person name="Qiu Y.X."/>
        </authorList>
    </citation>
    <scope>NUCLEOTIDE SEQUENCE [LARGE SCALE GENOMIC DNA]</scope>
    <source>
        <strain evidence="6">Hangzhou</strain>
    </source>
</reference>
<dbReference type="GO" id="GO:0035251">
    <property type="term" value="F:UDP-glucosyltransferase activity"/>
    <property type="evidence" value="ECO:0007669"/>
    <property type="project" value="InterPro"/>
</dbReference>
<dbReference type="FunFam" id="3.40.50.2000:FF:000056">
    <property type="entry name" value="Glycosyltransferase"/>
    <property type="match status" value="1"/>
</dbReference>
<name>A0AAP0S1C8_LIQFO</name>
<comment type="caution">
    <text evidence="6">The sequence shown here is derived from an EMBL/GenBank/DDBJ whole genome shotgun (WGS) entry which is preliminary data.</text>
</comment>
<dbReference type="Proteomes" id="UP001415857">
    <property type="component" value="Unassembled WGS sequence"/>
</dbReference>
<dbReference type="AlphaFoldDB" id="A0AAP0S1C8"/>
<comment type="similarity">
    <text evidence="1 4">Belongs to the UDP-glycosyltransferase family.</text>
</comment>
<dbReference type="EC" id="2.4.1.-" evidence="5"/>
<evidence type="ECO:0000256" key="5">
    <source>
        <dbReference type="RuleBase" id="RU362057"/>
    </source>
</evidence>
<dbReference type="Pfam" id="PF00201">
    <property type="entry name" value="UDPGT"/>
    <property type="match status" value="1"/>
</dbReference>
<evidence type="ECO:0000256" key="4">
    <source>
        <dbReference type="RuleBase" id="RU003718"/>
    </source>
</evidence>
<accession>A0AAP0S1C8</accession>
<dbReference type="PANTHER" id="PTHR48048:SF83">
    <property type="entry name" value="GLYCOSYLTRANSFERASE"/>
    <property type="match status" value="1"/>
</dbReference>
<keyword evidence="2 4" id="KW-0328">Glycosyltransferase</keyword>
<dbReference type="EMBL" id="JBBPBK010000005">
    <property type="protein sequence ID" value="KAK9285154.1"/>
    <property type="molecule type" value="Genomic_DNA"/>
</dbReference>
<dbReference type="Gene3D" id="3.40.50.2000">
    <property type="entry name" value="Glycogen Phosphorylase B"/>
    <property type="match status" value="2"/>
</dbReference>
<organism evidence="6 7">
    <name type="scientific">Liquidambar formosana</name>
    <name type="common">Formosan gum</name>
    <dbReference type="NCBI Taxonomy" id="63359"/>
    <lineage>
        <taxon>Eukaryota</taxon>
        <taxon>Viridiplantae</taxon>
        <taxon>Streptophyta</taxon>
        <taxon>Embryophyta</taxon>
        <taxon>Tracheophyta</taxon>
        <taxon>Spermatophyta</taxon>
        <taxon>Magnoliopsida</taxon>
        <taxon>eudicotyledons</taxon>
        <taxon>Gunneridae</taxon>
        <taxon>Pentapetalae</taxon>
        <taxon>Saxifragales</taxon>
        <taxon>Altingiaceae</taxon>
        <taxon>Liquidambar</taxon>
    </lineage>
</organism>
<dbReference type="PANTHER" id="PTHR48048">
    <property type="entry name" value="GLYCOSYLTRANSFERASE"/>
    <property type="match status" value="1"/>
</dbReference>
<evidence type="ECO:0000256" key="2">
    <source>
        <dbReference type="ARBA" id="ARBA00022676"/>
    </source>
</evidence>
<dbReference type="PROSITE" id="PS00375">
    <property type="entry name" value="UDPGT"/>
    <property type="match status" value="1"/>
</dbReference>
<dbReference type="InterPro" id="IPR002213">
    <property type="entry name" value="UDP_glucos_trans"/>
</dbReference>
<keyword evidence="3 4" id="KW-0808">Transferase</keyword>
<evidence type="ECO:0000313" key="6">
    <source>
        <dbReference type="EMBL" id="KAK9285154.1"/>
    </source>
</evidence>
<proteinExistence type="inferred from homology"/>
<sequence>MKKAELVIIPAPGMGHLVSTVEFSKHLLDLDSRLSITVLVITPFAPSVGEYTRSLASSDTRIRYLDLPRVDPPPPQFLSSPEKFVTVFIESHKQHAKDAIIDLVSSESNSNSTSKLVGLVVDMFCTSMIDIAHQLGLPSYLFFTSSAAFLGFLLYLPTRYDQVGTEFKESDPESIIPSYVNPVPTDALPSFAFNKDGYASFSGHARKFRETKGIIVNTFAELESHALNSFLDDQTPPVYTVGPLLDLKGQGNSQSNRAHRDKIIKWLDDQPQSSVVFLCFGSLGCFGAAQANEIAVALERSGHRFLWSLRQPPPQGEFAMPSDYANFEGILPEGFLERIGGRGMMCGWAPQVEVLAHKAIGGFVSHCGWNSILESIRCGVPLVTWPMYAEQQINAFEMARELGLAVGMKVDYRTGGGDVVKADEIETAIGRLMEHDGEVRKRVKEMGEKSRMALVEGGSSLASFGRLIKDILGNKS</sequence>
<dbReference type="CDD" id="cd03784">
    <property type="entry name" value="GT1_Gtf-like"/>
    <property type="match status" value="1"/>
</dbReference>
<evidence type="ECO:0000256" key="3">
    <source>
        <dbReference type="ARBA" id="ARBA00022679"/>
    </source>
</evidence>
<evidence type="ECO:0000313" key="7">
    <source>
        <dbReference type="Proteomes" id="UP001415857"/>
    </source>
</evidence>
<gene>
    <name evidence="6" type="ORF">L1049_024339</name>
</gene>
<keyword evidence="7" id="KW-1185">Reference proteome</keyword>
<protein>
    <recommendedName>
        <fullName evidence="5">Glycosyltransferase</fullName>
        <ecNumber evidence="5">2.4.1.-</ecNumber>
    </recommendedName>
</protein>
<dbReference type="InterPro" id="IPR050481">
    <property type="entry name" value="UDP-glycosyltransf_plant"/>
</dbReference>
<dbReference type="FunFam" id="3.40.50.2000:FF:000080">
    <property type="entry name" value="Glycosyltransferase"/>
    <property type="match status" value="1"/>
</dbReference>
<dbReference type="InterPro" id="IPR035595">
    <property type="entry name" value="UDP_glycos_trans_CS"/>
</dbReference>
<evidence type="ECO:0000256" key="1">
    <source>
        <dbReference type="ARBA" id="ARBA00009995"/>
    </source>
</evidence>